<organism evidence="1 2">
    <name type="scientific">Carpinus fangiana</name>
    <dbReference type="NCBI Taxonomy" id="176857"/>
    <lineage>
        <taxon>Eukaryota</taxon>
        <taxon>Viridiplantae</taxon>
        <taxon>Streptophyta</taxon>
        <taxon>Embryophyta</taxon>
        <taxon>Tracheophyta</taxon>
        <taxon>Spermatophyta</taxon>
        <taxon>Magnoliopsida</taxon>
        <taxon>eudicotyledons</taxon>
        <taxon>Gunneridae</taxon>
        <taxon>Pentapetalae</taxon>
        <taxon>rosids</taxon>
        <taxon>fabids</taxon>
        <taxon>Fagales</taxon>
        <taxon>Betulaceae</taxon>
        <taxon>Carpinus</taxon>
    </lineage>
</organism>
<evidence type="ECO:0000313" key="2">
    <source>
        <dbReference type="Proteomes" id="UP000327013"/>
    </source>
</evidence>
<reference evidence="1 2" key="1">
    <citation type="submission" date="2019-06" db="EMBL/GenBank/DDBJ databases">
        <title>A chromosomal-level reference genome of Carpinus fangiana (Coryloideae, Betulaceae).</title>
        <authorList>
            <person name="Yang X."/>
            <person name="Wang Z."/>
            <person name="Zhang L."/>
            <person name="Hao G."/>
            <person name="Liu J."/>
            <person name="Yang Y."/>
        </authorList>
    </citation>
    <scope>NUCLEOTIDE SEQUENCE [LARGE SCALE GENOMIC DNA]</scope>
    <source>
        <strain evidence="1">Cfa_2016G</strain>
        <tissue evidence="1">Leaf</tissue>
    </source>
</reference>
<gene>
    <name evidence="1" type="ORF">FH972_001342</name>
</gene>
<evidence type="ECO:0000313" key="1">
    <source>
        <dbReference type="EMBL" id="KAE7996635.1"/>
    </source>
</evidence>
<dbReference type="EMBL" id="CM017321">
    <property type="protein sequence ID" value="KAE7996635.1"/>
    <property type="molecule type" value="Genomic_DNA"/>
</dbReference>
<keyword evidence="2" id="KW-1185">Reference proteome</keyword>
<sequence length="77" mass="9376">MKSNKDNINSENKYVRGRLLVLKFLWLLKWSIVNQGTSSRVNLNRLHICTRPAREKIRMIFRFRKWKSFEVAQRKNI</sequence>
<dbReference type="Proteomes" id="UP000327013">
    <property type="component" value="Chromosome 1"/>
</dbReference>
<proteinExistence type="predicted"/>
<protein>
    <submittedName>
        <fullName evidence="1">Uncharacterized protein</fullName>
    </submittedName>
</protein>
<name>A0A5N6QBS3_9ROSI</name>
<accession>A0A5N6QBS3</accession>
<dbReference type="AlphaFoldDB" id="A0A5N6QBS3"/>